<organism evidence="2 3">
    <name type="scientific">Herminiimonas contaminans</name>
    <dbReference type="NCBI Taxonomy" id="1111140"/>
    <lineage>
        <taxon>Bacteria</taxon>
        <taxon>Pseudomonadati</taxon>
        <taxon>Pseudomonadota</taxon>
        <taxon>Betaproteobacteria</taxon>
        <taxon>Burkholderiales</taxon>
        <taxon>Oxalobacteraceae</taxon>
        <taxon>Herminiimonas</taxon>
    </lineage>
</organism>
<name>A0ABS0ETZ0_9BURK</name>
<accession>A0ABS0ETZ0</accession>
<keyword evidence="3" id="KW-1185">Reference proteome</keyword>
<comment type="caution">
    <text evidence="2">The sequence shown here is derived from an EMBL/GenBank/DDBJ whole genome shotgun (WGS) entry which is preliminary data.</text>
</comment>
<gene>
    <name evidence="2" type="ORF">IXC47_11535</name>
</gene>
<dbReference type="InterPro" id="IPR012902">
    <property type="entry name" value="N_methyl_site"/>
</dbReference>
<proteinExistence type="predicted"/>
<dbReference type="SUPFAM" id="SSF54523">
    <property type="entry name" value="Pili subunits"/>
    <property type="match status" value="1"/>
</dbReference>
<keyword evidence="1" id="KW-0812">Transmembrane</keyword>
<dbReference type="Pfam" id="PF16074">
    <property type="entry name" value="PilW"/>
    <property type="match status" value="1"/>
</dbReference>
<dbReference type="InterPro" id="IPR045584">
    <property type="entry name" value="Pilin-like"/>
</dbReference>
<dbReference type="Pfam" id="PF07963">
    <property type="entry name" value="N_methyl"/>
    <property type="match status" value="1"/>
</dbReference>
<dbReference type="Proteomes" id="UP000657372">
    <property type="component" value="Unassembled WGS sequence"/>
</dbReference>
<keyword evidence="1" id="KW-0472">Membrane</keyword>
<dbReference type="PROSITE" id="PS00409">
    <property type="entry name" value="PROKAR_NTER_METHYL"/>
    <property type="match status" value="1"/>
</dbReference>
<dbReference type="InterPro" id="IPR032092">
    <property type="entry name" value="PilW"/>
</dbReference>
<sequence length="370" mass="38552">MSSKLKSSPRASGFSLVEIMVGLAIGMLAVIVILQVFALSEGRKRTTTTGGDAQSNGALMMYQMQHEIGQAGYGVAAVNLMNCSLRWPIASGANIATAVPLAPVTINPAATIIPVGDLNTDRLLVVYGNPNGQPQGNIITAQASPVYTVQMPSSFTPGANGVGDKVIASPAVCGSLIIDRVTAVSTTTVTVATGSAGAALYNLGPNPTILAYAIRGGNLTVCDYMLNDCGLDANKGNASIWVPIASNIVSMKAQYARDTSGTMDAIPDVFDQTQPSTGCGWARISAIRLAIVARSSQYEKELVTTTTVNTGSPVNAPSWAGNDTDPIVANAGYLGPDAVADEPWKHYRYKVFQTIVPIRNVAWMGVPIGC</sequence>
<evidence type="ECO:0000313" key="3">
    <source>
        <dbReference type="Proteomes" id="UP000657372"/>
    </source>
</evidence>
<evidence type="ECO:0000256" key="1">
    <source>
        <dbReference type="SAM" id="Phobius"/>
    </source>
</evidence>
<keyword evidence="1" id="KW-1133">Transmembrane helix</keyword>
<dbReference type="EMBL" id="JADOEL010000008">
    <property type="protein sequence ID" value="MBF8178314.1"/>
    <property type="molecule type" value="Genomic_DNA"/>
</dbReference>
<reference evidence="2 3" key="1">
    <citation type="submission" date="2020-11" db="EMBL/GenBank/DDBJ databases">
        <title>WGS of Herminiimonas contaminans strain Marseille-Q4544 isolated from planarians Schmidtea mediterranea.</title>
        <authorList>
            <person name="Kangale L."/>
        </authorList>
    </citation>
    <scope>NUCLEOTIDE SEQUENCE [LARGE SCALE GENOMIC DNA]</scope>
    <source>
        <strain evidence="2 3">Marseille-Q4544</strain>
    </source>
</reference>
<feature type="transmembrane region" description="Helical" evidence="1">
    <location>
        <begin position="12"/>
        <end position="38"/>
    </location>
</feature>
<dbReference type="RefSeq" id="WP_195875706.1">
    <property type="nucleotide sequence ID" value="NZ_JADOEL010000008.1"/>
</dbReference>
<protein>
    <submittedName>
        <fullName evidence="2">PilW family protein</fullName>
    </submittedName>
</protein>
<evidence type="ECO:0000313" key="2">
    <source>
        <dbReference type="EMBL" id="MBF8178314.1"/>
    </source>
</evidence>